<accession>A0ABY7DKW1</accession>
<evidence type="ECO:0000313" key="1">
    <source>
        <dbReference type="EMBL" id="WAQ98317.1"/>
    </source>
</evidence>
<sequence>MTCSNEGLLRIPKFDEIKITNDALDIDISKNKITVIGDSAFANFLVGDGTEIEIDLSSNIKSALAGGLLELSGLQTLLANGNPIVGESLTYFSVSLILFWPESMKHLMSLGQLDLFGLRYTDIPVDAFDGFSKSLLSLSIKKSYLPNIPQLVCSL</sequence>
<dbReference type="SUPFAM" id="SSF52047">
    <property type="entry name" value="RNI-like"/>
    <property type="match status" value="1"/>
</dbReference>
<dbReference type="Proteomes" id="UP001164746">
    <property type="component" value="Chromosome 3"/>
</dbReference>
<proteinExistence type="predicted"/>
<gene>
    <name evidence="1" type="ORF">MAR_022690</name>
</gene>
<name>A0ABY7DKW1_MYAAR</name>
<dbReference type="InterPro" id="IPR032675">
    <property type="entry name" value="LRR_dom_sf"/>
</dbReference>
<dbReference type="Gene3D" id="3.80.10.10">
    <property type="entry name" value="Ribonuclease Inhibitor"/>
    <property type="match status" value="1"/>
</dbReference>
<organism evidence="1 2">
    <name type="scientific">Mya arenaria</name>
    <name type="common">Soft-shell clam</name>
    <dbReference type="NCBI Taxonomy" id="6604"/>
    <lineage>
        <taxon>Eukaryota</taxon>
        <taxon>Metazoa</taxon>
        <taxon>Spiralia</taxon>
        <taxon>Lophotrochozoa</taxon>
        <taxon>Mollusca</taxon>
        <taxon>Bivalvia</taxon>
        <taxon>Autobranchia</taxon>
        <taxon>Heteroconchia</taxon>
        <taxon>Euheterodonta</taxon>
        <taxon>Imparidentia</taxon>
        <taxon>Neoheterodontei</taxon>
        <taxon>Myida</taxon>
        <taxon>Myoidea</taxon>
        <taxon>Myidae</taxon>
        <taxon>Mya</taxon>
    </lineage>
</organism>
<reference evidence="1" key="1">
    <citation type="submission" date="2022-11" db="EMBL/GenBank/DDBJ databases">
        <title>Centuries of genome instability and evolution in soft-shell clam transmissible cancer (bioRxiv).</title>
        <authorList>
            <person name="Hart S.F.M."/>
            <person name="Yonemitsu M.A."/>
            <person name="Giersch R.M."/>
            <person name="Beal B.F."/>
            <person name="Arriagada G."/>
            <person name="Davis B.W."/>
            <person name="Ostrander E.A."/>
            <person name="Goff S.P."/>
            <person name="Metzger M.J."/>
        </authorList>
    </citation>
    <scope>NUCLEOTIDE SEQUENCE</scope>
    <source>
        <strain evidence="1">MELC-2E11</strain>
        <tissue evidence="1">Siphon/mantle</tissue>
    </source>
</reference>
<protein>
    <submittedName>
        <fullName evidence="1">Uncharacterized protein</fullName>
    </submittedName>
</protein>
<keyword evidence="2" id="KW-1185">Reference proteome</keyword>
<dbReference type="EMBL" id="CP111014">
    <property type="protein sequence ID" value="WAQ98317.1"/>
    <property type="molecule type" value="Genomic_DNA"/>
</dbReference>
<evidence type="ECO:0000313" key="2">
    <source>
        <dbReference type="Proteomes" id="UP001164746"/>
    </source>
</evidence>